<dbReference type="AlphaFoldDB" id="A0A097SQH1"/>
<evidence type="ECO:0000259" key="3">
    <source>
        <dbReference type="Pfam" id="PF19305"/>
    </source>
</evidence>
<dbReference type="InterPro" id="IPR045337">
    <property type="entry name" value="MmgE_PrpD_C"/>
</dbReference>
<proteinExistence type="inferred from homology"/>
<dbReference type="Gene3D" id="1.10.4100.10">
    <property type="entry name" value="2-methylcitrate dehydratase PrpD"/>
    <property type="match status" value="1"/>
</dbReference>
<evidence type="ECO:0000313" key="4">
    <source>
        <dbReference type="EMBL" id="AIU93774.1"/>
    </source>
</evidence>
<dbReference type="InterPro" id="IPR036148">
    <property type="entry name" value="MmgE/PrpD_sf"/>
</dbReference>
<sequence length="458" mass="46139">MTSSALAQWAHDLTIADLPDSVRHAVARHLLDGIGNAVAAQRLGYGHAAWTVADALGGPPEARPLTGTRALSAPAAGMATAVLVHALDFDDTHAGGLVHATAVSLPAALAVGQQVRATGAGVLTAAAIGLETACRLGAASPHGFHGRGLHATAVVGPFAAALVAGKLSGSPVSVLIHALGIAGSSSGGLLEFLDTDADTKALHPGSATLGGILAARLAAVGASGPASVFEGRRGVYASMSERPADLAVLTAGLGTDWEATRIGIKPYPSCQLMHVTLDAVASALADTTVDPAQVVDIEVHVHPDSVPIVCGPNAGIAAPRSTYDGKFDLPWSVAALVHDGRIDVATYTDASIARDEVLATARTVRVVEAPTDGPAASAPGHAVITLDNGRVFEGKVEGSRGTVALPLDDAQLLAKFAANCGEHPRAMELADRILGLADEPDLTPILDLAADIAPASSH</sequence>
<dbReference type="GO" id="GO:0016829">
    <property type="term" value="F:lyase activity"/>
    <property type="evidence" value="ECO:0007669"/>
    <property type="project" value="InterPro"/>
</dbReference>
<dbReference type="EMBL" id="KJ605395">
    <property type="protein sequence ID" value="AIU93774.1"/>
    <property type="molecule type" value="Genomic_DNA"/>
</dbReference>
<reference evidence="4" key="1">
    <citation type="submission" date="2014-03" db="EMBL/GenBank/DDBJ databases">
        <authorList>
            <person name="Zhang G."/>
            <person name="Zhu L."/>
            <person name="Fang P."/>
        </authorList>
    </citation>
    <scope>NUCLEOTIDE SEQUENCE</scope>
    <source>
        <strain evidence="4">NS1</strain>
        <plasmid evidence="4">pNSL1</plasmid>
    </source>
</reference>
<evidence type="ECO:0000256" key="1">
    <source>
        <dbReference type="ARBA" id="ARBA00006174"/>
    </source>
</evidence>
<feature type="domain" description="MmgE/PrpD C-terminal" evidence="3">
    <location>
        <begin position="267"/>
        <end position="423"/>
    </location>
</feature>
<evidence type="ECO:0008006" key="5">
    <source>
        <dbReference type="Google" id="ProtNLM"/>
    </source>
</evidence>
<dbReference type="InterPro" id="IPR042183">
    <property type="entry name" value="MmgE/PrpD_sf_1"/>
</dbReference>
<dbReference type="Pfam" id="PF03972">
    <property type="entry name" value="MmgE_PrpD_N"/>
    <property type="match status" value="1"/>
</dbReference>
<geneLocation type="plasmid" evidence="4">
    <name>pNSL1</name>
</geneLocation>
<dbReference type="PANTHER" id="PTHR16943:SF8">
    <property type="entry name" value="2-METHYLCITRATE DEHYDRATASE"/>
    <property type="match status" value="1"/>
</dbReference>
<dbReference type="SUPFAM" id="SSF103378">
    <property type="entry name" value="2-methylcitrate dehydratase PrpD"/>
    <property type="match status" value="1"/>
</dbReference>
<protein>
    <recommendedName>
        <fullName evidence="5">MmgE/PrpD family protein</fullName>
    </recommendedName>
</protein>
<dbReference type="Pfam" id="PF19305">
    <property type="entry name" value="MmgE_PrpD_C"/>
    <property type="match status" value="1"/>
</dbReference>
<evidence type="ECO:0000259" key="2">
    <source>
        <dbReference type="Pfam" id="PF03972"/>
    </source>
</evidence>
<dbReference type="InterPro" id="IPR042188">
    <property type="entry name" value="MmgE/PrpD_sf_2"/>
</dbReference>
<dbReference type="InterPro" id="IPR005656">
    <property type="entry name" value="MmgE_PrpD"/>
</dbReference>
<gene>
    <name evidence="4" type="ORF">LRS1606.340</name>
</gene>
<accession>A0A097SQH1</accession>
<dbReference type="Gene3D" id="3.30.1330.120">
    <property type="entry name" value="2-methylcitrate dehydratase PrpD"/>
    <property type="match status" value="1"/>
</dbReference>
<organism evidence="4">
    <name type="scientific">Rhodococcus sp. NS1</name>
    <dbReference type="NCBI Taxonomy" id="402236"/>
    <lineage>
        <taxon>Bacteria</taxon>
        <taxon>Bacillati</taxon>
        <taxon>Actinomycetota</taxon>
        <taxon>Actinomycetes</taxon>
        <taxon>Mycobacteriales</taxon>
        <taxon>Nocardiaceae</taxon>
        <taxon>Rhodococcus</taxon>
    </lineage>
</organism>
<name>A0A097SQH1_9NOCA</name>
<keyword evidence="4" id="KW-0614">Plasmid</keyword>
<dbReference type="PANTHER" id="PTHR16943">
    <property type="entry name" value="2-METHYLCITRATE DEHYDRATASE-RELATED"/>
    <property type="match status" value="1"/>
</dbReference>
<dbReference type="InterPro" id="IPR045336">
    <property type="entry name" value="MmgE_PrpD_N"/>
</dbReference>
<feature type="domain" description="MmgE/PrpD N-terminal" evidence="2">
    <location>
        <begin position="5"/>
        <end position="242"/>
    </location>
</feature>
<comment type="similarity">
    <text evidence="1">Belongs to the PrpD family.</text>
</comment>